<dbReference type="RefSeq" id="WP_146317515.1">
    <property type="nucleotide sequence ID" value="NZ_VCQV01000020.1"/>
</dbReference>
<evidence type="ECO:0000313" key="7">
    <source>
        <dbReference type="EMBL" id="TWP35254.1"/>
    </source>
</evidence>
<evidence type="ECO:0000256" key="4">
    <source>
        <dbReference type="ARBA" id="ARBA00022989"/>
    </source>
</evidence>
<feature type="transmembrane region" description="Helical" evidence="6">
    <location>
        <begin position="158"/>
        <end position="178"/>
    </location>
</feature>
<reference evidence="7 8" key="1">
    <citation type="submission" date="2019-05" db="EMBL/GenBank/DDBJ databases">
        <authorList>
            <person name="Lee S.D."/>
        </authorList>
    </citation>
    <scope>NUCLEOTIDE SEQUENCE [LARGE SCALE GENOMIC DNA]</scope>
    <source>
        <strain evidence="7 8">C5-26</strain>
    </source>
</reference>
<name>A0A563E039_9MICO</name>
<comment type="subcellular location">
    <subcellularLocation>
        <location evidence="1">Membrane</location>
        <topology evidence="1">Multi-pass membrane protein</topology>
    </subcellularLocation>
</comment>
<feature type="transmembrane region" description="Helical" evidence="6">
    <location>
        <begin position="19"/>
        <end position="36"/>
    </location>
</feature>
<reference evidence="7 8" key="2">
    <citation type="submission" date="2019-08" db="EMBL/GenBank/DDBJ databases">
        <title>Jejuicoccus antrihumi gen. nov., sp. nov., a new member of the family Dermacoccaceae isolated from a cave.</title>
        <authorList>
            <person name="Schumann P."/>
            <person name="Kim I.S."/>
        </authorList>
    </citation>
    <scope>NUCLEOTIDE SEQUENCE [LARGE SCALE GENOMIC DNA]</scope>
    <source>
        <strain evidence="7 8">C5-26</strain>
    </source>
</reference>
<evidence type="ECO:0000256" key="3">
    <source>
        <dbReference type="ARBA" id="ARBA00022692"/>
    </source>
</evidence>
<keyword evidence="4 6" id="KW-1133">Transmembrane helix</keyword>
<dbReference type="AlphaFoldDB" id="A0A563E039"/>
<feature type="transmembrane region" description="Helical" evidence="6">
    <location>
        <begin position="294"/>
        <end position="317"/>
    </location>
</feature>
<keyword evidence="3 6" id="KW-0812">Transmembrane</keyword>
<feature type="transmembrane region" description="Helical" evidence="6">
    <location>
        <begin position="96"/>
        <end position="121"/>
    </location>
</feature>
<keyword evidence="8" id="KW-1185">Reference proteome</keyword>
<feature type="transmembrane region" description="Helical" evidence="6">
    <location>
        <begin position="392"/>
        <end position="413"/>
    </location>
</feature>
<dbReference type="NCBIfam" id="NF001923">
    <property type="entry name" value="PRK00701.1"/>
    <property type="match status" value="1"/>
</dbReference>
<evidence type="ECO:0000256" key="5">
    <source>
        <dbReference type="ARBA" id="ARBA00023136"/>
    </source>
</evidence>
<evidence type="ECO:0000256" key="1">
    <source>
        <dbReference type="ARBA" id="ARBA00004141"/>
    </source>
</evidence>
<protein>
    <submittedName>
        <fullName evidence="7">Mn(2+) uptake NRAMP transporter MntH</fullName>
    </submittedName>
</protein>
<dbReference type="OrthoDB" id="9787548at2"/>
<feature type="transmembrane region" description="Helical" evidence="6">
    <location>
        <begin position="243"/>
        <end position="264"/>
    </location>
</feature>
<keyword evidence="2" id="KW-0813">Transport</keyword>
<accession>A0A563E039</accession>
<organism evidence="7 8">
    <name type="scientific">Leekyejoonella antrihumi</name>
    <dbReference type="NCBI Taxonomy" id="1660198"/>
    <lineage>
        <taxon>Bacteria</taxon>
        <taxon>Bacillati</taxon>
        <taxon>Actinomycetota</taxon>
        <taxon>Actinomycetes</taxon>
        <taxon>Micrococcales</taxon>
        <taxon>Dermacoccaceae</taxon>
        <taxon>Leekyejoonella</taxon>
    </lineage>
</organism>
<feature type="transmembrane region" description="Helical" evidence="6">
    <location>
        <begin position="351"/>
        <end position="371"/>
    </location>
</feature>
<comment type="caution">
    <text evidence="7">The sequence shown here is derived from an EMBL/GenBank/DDBJ whole genome shotgun (WGS) entry which is preliminary data.</text>
</comment>
<proteinExistence type="predicted"/>
<dbReference type="Pfam" id="PF01566">
    <property type="entry name" value="Nramp"/>
    <property type="match status" value="1"/>
</dbReference>
<dbReference type="GO" id="GO:0015086">
    <property type="term" value="F:cadmium ion transmembrane transporter activity"/>
    <property type="evidence" value="ECO:0007669"/>
    <property type="project" value="TreeGrafter"/>
</dbReference>
<dbReference type="GO" id="GO:0005384">
    <property type="term" value="F:manganese ion transmembrane transporter activity"/>
    <property type="evidence" value="ECO:0007669"/>
    <property type="project" value="TreeGrafter"/>
</dbReference>
<dbReference type="GO" id="GO:0005886">
    <property type="term" value="C:plasma membrane"/>
    <property type="evidence" value="ECO:0007669"/>
    <property type="project" value="TreeGrafter"/>
</dbReference>
<dbReference type="GO" id="GO:0034755">
    <property type="term" value="P:iron ion transmembrane transport"/>
    <property type="evidence" value="ECO:0007669"/>
    <property type="project" value="TreeGrafter"/>
</dbReference>
<gene>
    <name evidence="7" type="primary">mntH</name>
    <name evidence="7" type="ORF">FGL98_14095</name>
</gene>
<keyword evidence="5 6" id="KW-0472">Membrane</keyword>
<dbReference type="PANTHER" id="PTHR11706:SF33">
    <property type="entry name" value="NATURAL RESISTANCE-ASSOCIATED MACROPHAGE PROTEIN 2"/>
    <property type="match status" value="1"/>
</dbReference>
<dbReference type="PANTHER" id="PTHR11706">
    <property type="entry name" value="SOLUTE CARRIER PROTEIN FAMILY 11 MEMBER"/>
    <property type="match status" value="1"/>
</dbReference>
<sequence length="415" mass="43021">MASTRVAEPRRRLRPENRLIGLLGPAFVAAIAYVDPGNVAANLSAGAQFGYLLVWVLVVANVMAVIVQYLSAKLGLVTGRSLAELIGERTSRTGRLLFWAQAEVIAAATDLAEVIGGAIALNILFNLPLVTGGLIVSVVSMAILSVQSRGGQRRFELLVIGLLAIITIGFVSGLATSGVSWSGTFSGLAPRFDGSRSVLLAASMLGATVMPHAIYLHSNLARDRHGSAHDDGRLRKLLRANRLDVMLALAIAGSVNIAMLLLAASSLPGVADTDTIAGAHHAIEHALGPAIGTIFAIGLLASGLASTSVGCYAGAAVMEGLLHVRVPLLARRVVTVIPALIVLGLPVDPTWALVLSQVVLSVGIPFALVPLARFTGNRQIMGRFVNAPALRAGAVLVAAAIIVLNVLLIYLTIAG</sequence>
<evidence type="ECO:0000313" key="8">
    <source>
        <dbReference type="Proteomes" id="UP000320244"/>
    </source>
</evidence>
<dbReference type="EMBL" id="VCQV01000020">
    <property type="protein sequence ID" value="TWP35254.1"/>
    <property type="molecule type" value="Genomic_DNA"/>
</dbReference>
<dbReference type="InterPro" id="IPR001046">
    <property type="entry name" value="NRAMP_fam"/>
</dbReference>
<dbReference type="NCBIfam" id="TIGR01197">
    <property type="entry name" value="nramp"/>
    <property type="match status" value="1"/>
</dbReference>
<feature type="transmembrane region" description="Helical" evidence="6">
    <location>
        <begin position="198"/>
        <end position="216"/>
    </location>
</feature>
<evidence type="ECO:0000256" key="6">
    <source>
        <dbReference type="SAM" id="Phobius"/>
    </source>
</evidence>
<dbReference type="NCBIfam" id="NF037982">
    <property type="entry name" value="Nramp_1"/>
    <property type="match status" value="1"/>
</dbReference>
<dbReference type="PRINTS" id="PR00447">
    <property type="entry name" value="NATRESASSCMP"/>
</dbReference>
<feature type="transmembrane region" description="Helical" evidence="6">
    <location>
        <begin position="329"/>
        <end position="345"/>
    </location>
</feature>
<feature type="transmembrane region" description="Helical" evidence="6">
    <location>
        <begin position="127"/>
        <end position="146"/>
    </location>
</feature>
<dbReference type="Proteomes" id="UP000320244">
    <property type="component" value="Unassembled WGS sequence"/>
</dbReference>
<evidence type="ECO:0000256" key="2">
    <source>
        <dbReference type="ARBA" id="ARBA00022448"/>
    </source>
</evidence>
<feature type="transmembrane region" description="Helical" evidence="6">
    <location>
        <begin position="48"/>
        <end position="70"/>
    </location>
</feature>